<gene>
    <name evidence="3" type="ORF">CLODIP_2_CD13575</name>
</gene>
<evidence type="ECO:0000259" key="2">
    <source>
        <dbReference type="Pfam" id="PF09607"/>
    </source>
</evidence>
<feature type="domain" description="Brinker DNA-binding" evidence="2">
    <location>
        <begin position="212"/>
        <end position="267"/>
    </location>
</feature>
<reference evidence="3 4" key="1">
    <citation type="submission" date="2020-04" db="EMBL/GenBank/DDBJ databases">
        <authorList>
            <person name="Alioto T."/>
            <person name="Alioto T."/>
            <person name="Gomez Garrido J."/>
        </authorList>
    </citation>
    <scope>NUCLEOTIDE SEQUENCE [LARGE SCALE GENOMIC DNA]</scope>
</reference>
<feature type="compositionally biased region" description="Polar residues" evidence="1">
    <location>
        <begin position="83"/>
        <end position="98"/>
    </location>
</feature>
<dbReference type="InterPro" id="IPR018586">
    <property type="entry name" value="Brinker_DNA-bd"/>
</dbReference>
<proteinExistence type="predicted"/>
<feature type="domain" description="Brinker DNA-binding" evidence="2">
    <location>
        <begin position="99"/>
        <end position="152"/>
    </location>
</feature>
<sequence length="472" mass="52857">MLPSTMDEALSGGAGSSGISLCSPLAFRTDSLAAISPVSAGDDDDAESFSTTVVTPRLSVHHEDVDIIVDVEGDYDDDDDSNSSKATKTVSAPTPSTGRRVYTTQFKLHVLDTYRNDEKCRGNQRATARKFGIHRRQIQKWLQGEQNLRASLNNNEPELPAEMDEALNLCMKPEEQYKQYKGQLLLQEMKQQQDRWSPSGSVSPPAAPPSGGKRRSFTLQFKLDVLDAFYNNESCISNQRATARHFKINRRQVQKWLSQEQQLRREAALASPDRDSPARRQRLGRNVWPVPQPQLPAPFPPPQENPLCLVVRPRPQSTASRPHAATPLAPHPYASARWPPPGLLEETRETAKRQSYPLGFKLKVLDAYHHSREYNGNQRAVARNSGINRRQVQKWLQQEETLRERARMSDRPTMRPLLCDVGSAHTLSSPFMLPNPPFGSPPSMSPSPPTPEIPQCVFSHFAAVTSSGPNFW</sequence>
<keyword evidence="4" id="KW-1185">Reference proteome</keyword>
<evidence type="ECO:0000313" key="4">
    <source>
        <dbReference type="Proteomes" id="UP000494165"/>
    </source>
</evidence>
<feature type="region of interest" description="Disordered" evidence="1">
    <location>
        <begin position="73"/>
        <end position="98"/>
    </location>
</feature>
<protein>
    <recommendedName>
        <fullName evidence="2">Brinker DNA-binding domain-containing protein</fullName>
    </recommendedName>
</protein>
<feature type="region of interest" description="Disordered" evidence="1">
    <location>
        <begin position="189"/>
        <end position="214"/>
    </location>
</feature>
<dbReference type="InterPro" id="IPR051839">
    <property type="entry name" value="RD_transcriptional_regulator"/>
</dbReference>
<dbReference type="Gene3D" id="1.10.10.60">
    <property type="entry name" value="Homeodomain-like"/>
    <property type="match status" value="3"/>
</dbReference>
<comment type="caution">
    <text evidence="3">The sequence shown here is derived from an EMBL/GenBank/DDBJ whole genome shotgun (WGS) entry which is preliminary data.</text>
</comment>
<dbReference type="EMBL" id="CADEPI010000062">
    <property type="protein sequence ID" value="CAB3371502.1"/>
    <property type="molecule type" value="Genomic_DNA"/>
</dbReference>
<dbReference type="AlphaFoldDB" id="A0A8S1CMI4"/>
<evidence type="ECO:0000256" key="1">
    <source>
        <dbReference type="SAM" id="MobiDB-lite"/>
    </source>
</evidence>
<dbReference type="OrthoDB" id="7764420at2759"/>
<dbReference type="Proteomes" id="UP000494165">
    <property type="component" value="Unassembled WGS sequence"/>
</dbReference>
<name>A0A8S1CMI4_9INSE</name>
<dbReference type="GO" id="GO:0043565">
    <property type="term" value="F:sequence-specific DNA binding"/>
    <property type="evidence" value="ECO:0007669"/>
    <property type="project" value="InterPro"/>
</dbReference>
<feature type="domain" description="Brinker DNA-binding" evidence="2">
    <location>
        <begin position="353"/>
        <end position="404"/>
    </location>
</feature>
<dbReference type="InterPro" id="IPR010921">
    <property type="entry name" value="Trp_repressor/repl_initiator"/>
</dbReference>
<organism evidence="3 4">
    <name type="scientific">Cloeon dipterum</name>
    <dbReference type="NCBI Taxonomy" id="197152"/>
    <lineage>
        <taxon>Eukaryota</taxon>
        <taxon>Metazoa</taxon>
        <taxon>Ecdysozoa</taxon>
        <taxon>Arthropoda</taxon>
        <taxon>Hexapoda</taxon>
        <taxon>Insecta</taxon>
        <taxon>Pterygota</taxon>
        <taxon>Palaeoptera</taxon>
        <taxon>Ephemeroptera</taxon>
        <taxon>Pisciforma</taxon>
        <taxon>Baetidae</taxon>
        <taxon>Cloeon</taxon>
    </lineage>
</organism>
<accession>A0A8S1CMI4</accession>
<evidence type="ECO:0000313" key="3">
    <source>
        <dbReference type="EMBL" id="CAB3371502.1"/>
    </source>
</evidence>
<dbReference type="PANTHER" id="PTHR33215">
    <property type="entry name" value="PROTEIN DISTAL ANTENNA"/>
    <property type="match status" value="1"/>
</dbReference>
<dbReference type="PANTHER" id="PTHR33215:SF13">
    <property type="entry name" value="PROTEIN DISTAL ANTENNA"/>
    <property type="match status" value="1"/>
</dbReference>
<feature type="region of interest" description="Disordered" evidence="1">
    <location>
        <begin position="315"/>
        <end position="339"/>
    </location>
</feature>
<dbReference type="SUPFAM" id="SSF48295">
    <property type="entry name" value="TrpR-like"/>
    <property type="match status" value="1"/>
</dbReference>
<dbReference type="Pfam" id="PF09607">
    <property type="entry name" value="BrkDBD"/>
    <property type="match status" value="3"/>
</dbReference>